<comment type="caution">
    <text evidence="7">The sequence shown here is derived from an EMBL/GenBank/DDBJ whole genome shotgun (WGS) entry which is preliminary data.</text>
</comment>
<evidence type="ECO:0000259" key="6">
    <source>
        <dbReference type="Pfam" id="PF04085"/>
    </source>
</evidence>
<dbReference type="InterPro" id="IPR042175">
    <property type="entry name" value="Cell/Rod_MreC_2"/>
</dbReference>
<evidence type="ECO:0000313" key="7">
    <source>
        <dbReference type="EMBL" id="TGU72631.1"/>
    </source>
</evidence>
<gene>
    <name evidence="7" type="primary">mreC</name>
    <name evidence="7" type="ORF">E4633_10040</name>
</gene>
<dbReference type="GO" id="GO:0008360">
    <property type="term" value="P:regulation of cell shape"/>
    <property type="evidence" value="ECO:0007669"/>
    <property type="project" value="UniProtKB-KW"/>
</dbReference>
<dbReference type="GO" id="GO:0005886">
    <property type="term" value="C:plasma membrane"/>
    <property type="evidence" value="ECO:0007669"/>
    <property type="project" value="TreeGrafter"/>
</dbReference>
<dbReference type="Pfam" id="PF04085">
    <property type="entry name" value="MreC"/>
    <property type="match status" value="1"/>
</dbReference>
<protein>
    <recommendedName>
        <fullName evidence="2 5">Cell shape-determining protein MreC</fullName>
    </recommendedName>
    <alternativeName>
        <fullName evidence="4 5">Cell shape protein MreC</fullName>
    </alternativeName>
</protein>
<evidence type="ECO:0000256" key="5">
    <source>
        <dbReference type="PIRNR" id="PIRNR038471"/>
    </source>
</evidence>
<evidence type="ECO:0000313" key="8">
    <source>
        <dbReference type="Proteomes" id="UP000306416"/>
    </source>
</evidence>
<comment type="function">
    <text evidence="5">Involved in formation and maintenance of cell shape.</text>
</comment>
<dbReference type="InterPro" id="IPR055342">
    <property type="entry name" value="MreC_beta-barrel_core"/>
</dbReference>
<feature type="domain" description="Rod shape-determining protein MreC beta-barrel core" evidence="6">
    <location>
        <begin position="123"/>
        <end position="268"/>
    </location>
</feature>
<dbReference type="PIRSF" id="PIRSF038471">
    <property type="entry name" value="MreC"/>
    <property type="match status" value="1"/>
</dbReference>
<dbReference type="RefSeq" id="WP_135870106.1">
    <property type="nucleotide sequence ID" value="NZ_SRSC01000002.1"/>
</dbReference>
<dbReference type="NCBIfam" id="TIGR00219">
    <property type="entry name" value="mreC"/>
    <property type="match status" value="1"/>
</dbReference>
<evidence type="ECO:0000256" key="4">
    <source>
        <dbReference type="ARBA" id="ARBA00032089"/>
    </source>
</evidence>
<dbReference type="Proteomes" id="UP000306416">
    <property type="component" value="Unassembled WGS sequence"/>
</dbReference>
<keyword evidence="3 5" id="KW-0133">Cell shape</keyword>
<keyword evidence="8" id="KW-1185">Reference proteome</keyword>
<dbReference type="PANTHER" id="PTHR34138:SF1">
    <property type="entry name" value="CELL SHAPE-DETERMINING PROTEIN MREC"/>
    <property type="match status" value="1"/>
</dbReference>
<evidence type="ECO:0000256" key="2">
    <source>
        <dbReference type="ARBA" id="ARBA00013855"/>
    </source>
</evidence>
<name>A0A4S1CGE5_9BACT</name>
<dbReference type="Gene3D" id="2.40.10.350">
    <property type="entry name" value="Rod shape-determining protein MreC, domain 2"/>
    <property type="match status" value="1"/>
</dbReference>
<dbReference type="EMBL" id="SRSC01000002">
    <property type="protein sequence ID" value="TGU72631.1"/>
    <property type="molecule type" value="Genomic_DNA"/>
</dbReference>
<dbReference type="InterPro" id="IPR007221">
    <property type="entry name" value="MreC"/>
</dbReference>
<dbReference type="AlphaFoldDB" id="A0A4S1CGE5"/>
<dbReference type="PANTHER" id="PTHR34138">
    <property type="entry name" value="CELL SHAPE-DETERMINING PROTEIN MREC"/>
    <property type="match status" value="1"/>
</dbReference>
<proteinExistence type="inferred from homology"/>
<dbReference type="Gene3D" id="2.40.10.340">
    <property type="entry name" value="Rod shape-determining protein MreC, domain 1"/>
    <property type="match status" value="1"/>
</dbReference>
<accession>A0A4S1CGE5</accession>
<dbReference type="InterPro" id="IPR042177">
    <property type="entry name" value="Cell/Rod_1"/>
</dbReference>
<sequence>MKNLLNRYRRFLLTALILLVAFLTYAMNLRNRDHANPVERTVMSMTAPVAGSAASATGFLSDIWNNYIDLIDVRRENIELRKSVKRLNERIVANNEAIAANLRYKQLLELKESVAIPSVAVSVIGEDSSAWFKTLVVDRGAADGLAEGMPVVAAGGVVGRLVKVAPHSSRVLLLTDHASAIAAIVQRTRARGVVRGAGGGRCSMEFTVKDEDVKVGDTVISSGIGGVFPKGLPIGEVNMVKKGEYGVFQTIEVRPLVNIGQLEEMLVLVRQRDE</sequence>
<reference evidence="7 8" key="1">
    <citation type="submission" date="2019-04" db="EMBL/GenBank/DDBJ databases">
        <title>Geobacter oryzae sp. nov., ferric-reducing bacteria isolated from paddy soil.</title>
        <authorList>
            <person name="Xu Z."/>
            <person name="Masuda Y."/>
            <person name="Itoh H."/>
            <person name="Senoo K."/>
        </authorList>
    </citation>
    <scope>NUCLEOTIDE SEQUENCE [LARGE SCALE GENOMIC DNA]</scope>
    <source>
        <strain evidence="7 8">Red111</strain>
    </source>
</reference>
<organism evidence="7 8">
    <name type="scientific">Geomonas terrae</name>
    <dbReference type="NCBI Taxonomy" id="2562681"/>
    <lineage>
        <taxon>Bacteria</taxon>
        <taxon>Pseudomonadati</taxon>
        <taxon>Thermodesulfobacteriota</taxon>
        <taxon>Desulfuromonadia</taxon>
        <taxon>Geobacterales</taxon>
        <taxon>Geobacteraceae</taxon>
        <taxon>Geomonas</taxon>
    </lineage>
</organism>
<evidence type="ECO:0000256" key="3">
    <source>
        <dbReference type="ARBA" id="ARBA00022960"/>
    </source>
</evidence>
<comment type="similarity">
    <text evidence="1 5">Belongs to the MreC family.</text>
</comment>
<evidence type="ECO:0000256" key="1">
    <source>
        <dbReference type="ARBA" id="ARBA00009369"/>
    </source>
</evidence>